<dbReference type="FunFam" id="3.40.50.720:FF:000084">
    <property type="entry name" value="Short-chain dehydrogenase reductase"/>
    <property type="match status" value="1"/>
</dbReference>
<dbReference type="PANTHER" id="PTHR24321">
    <property type="entry name" value="DEHYDROGENASES, SHORT CHAIN"/>
    <property type="match status" value="1"/>
</dbReference>
<dbReference type="RefSeq" id="WP_125207705.1">
    <property type="nucleotide sequence ID" value="NZ_PDER01000001.1"/>
</dbReference>
<keyword evidence="2" id="KW-0560">Oxidoreductase</keyword>
<keyword evidence="6" id="KW-1185">Reference proteome</keyword>
<feature type="domain" description="Ketoreductase" evidence="4">
    <location>
        <begin position="8"/>
        <end position="187"/>
    </location>
</feature>
<evidence type="ECO:0000256" key="2">
    <source>
        <dbReference type="ARBA" id="ARBA00023002"/>
    </source>
</evidence>
<dbReference type="InterPro" id="IPR057326">
    <property type="entry name" value="KR_dom"/>
</dbReference>
<reference evidence="5 6" key="1">
    <citation type="submission" date="2017-10" db="EMBL/GenBank/DDBJ databases">
        <title>Draft genome of actinobacteria isolated from guarana (Paullinia cupana (Mart.) Ducke.</title>
        <authorList>
            <person name="Siqueira K.A."/>
            <person name="Liotti R.G."/>
            <person name="Mendes T.A."/>
            <person name="Soares M.A."/>
        </authorList>
    </citation>
    <scope>NUCLEOTIDE SEQUENCE [LARGE SCALE GENOMIC DNA]</scope>
    <source>
        <strain evidence="5 6">199</strain>
    </source>
</reference>
<comment type="caution">
    <text evidence="5">The sequence shown here is derived from an EMBL/GenBank/DDBJ whole genome shotgun (WGS) entry which is preliminary data.</text>
</comment>
<dbReference type="InterPro" id="IPR036291">
    <property type="entry name" value="NAD(P)-bd_dom_sf"/>
</dbReference>
<dbReference type="Proteomes" id="UP000276379">
    <property type="component" value="Unassembled WGS sequence"/>
</dbReference>
<dbReference type="CDD" id="cd05233">
    <property type="entry name" value="SDR_c"/>
    <property type="match status" value="1"/>
</dbReference>
<evidence type="ECO:0000256" key="3">
    <source>
        <dbReference type="ARBA" id="ARBA00023027"/>
    </source>
</evidence>
<organism evidence="5 6">
    <name type="scientific">Streptomyces griseofuscus</name>
    <dbReference type="NCBI Taxonomy" id="146922"/>
    <lineage>
        <taxon>Bacteria</taxon>
        <taxon>Bacillati</taxon>
        <taxon>Actinomycetota</taxon>
        <taxon>Actinomycetes</taxon>
        <taxon>Kitasatosporales</taxon>
        <taxon>Streptomycetaceae</taxon>
        <taxon>Streptomyces</taxon>
    </lineage>
</organism>
<dbReference type="PANTHER" id="PTHR24321:SF8">
    <property type="entry name" value="ESTRADIOL 17-BETA-DEHYDROGENASE 8-RELATED"/>
    <property type="match status" value="1"/>
</dbReference>
<dbReference type="PRINTS" id="PR00081">
    <property type="entry name" value="GDHRDH"/>
</dbReference>
<dbReference type="Pfam" id="PF13561">
    <property type="entry name" value="adh_short_C2"/>
    <property type="match status" value="1"/>
</dbReference>
<evidence type="ECO:0000313" key="6">
    <source>
        <dbReference type="Proteomes" id="UP000276379"/>
    </source>
</evidence>
<dbReference type="GO" id="GO:0016491">
    <property type="term" value="F:oxidoreductase activity"/>
    <property type="evidence" value="ECO:0007669"/>
    <property type="project" value="UniProtKB-KW"/>
</dbReference>
<sequence>MTARFAGRVALVTGGGSGIGRATAVEFARRGAAVVVAGRTAESLKRTVAAIRAEGGEATAVPCDVRSEDEVRALVAATVAAYGALDIAFNNAGVSLVGSLTEFSAAEWDEVISTNLTGTFLLMKHEIIQMRRAGGGVIVNNASNAAHMTVPPLAAYSASKAAVLSLTRAAAREFLPEGVRINAISPGPVDTPMWATRPGETLEDRHRRMAAESPAGVVGSAEQIARTVLWLASPEAGYVAGHDLVVDGAMSS</sequence>
<dbReference type="Gene3D" id="3.40.50.720">
    <property type="entry name" value="NAD(P)-binding Rossmann-like Domain"/>
    <property type="match status" value="1"/>
</dbReference>
<evidence type="ECO:0000259" key="4">
    <source>
        <dbReference type="SMART" id="SM00822"/>
    </source>
</evidence>
<dbReference type="PRINTS" id="PR00080">
    <property type="entry name" value="SDRFAMILY"/>
</dbReference>
<dbReference type="EMBL" id="PDES01000003">
    <property type="protein sequence ID" value="RRQ88055.1"/>
    <property type="molecule type" value="Genomic_DNA"/>
</dbReference>
<accession>A0A3R8S463</accession>
<protein>
    <submittedName>
        <fullName evidence="5">Short-chain dehydrogenase</fullName>
    </submittedName>
</protein>
<dbReference type="PROSITE" id="PS00061">
    <property type="entry name" value="ADH_SHORT"/>
    <property type="match status" value="1"/>
</dbReference>
<dbReference type="NCBIfam" id="NF005559">
    <property type="entry name" value="PRK07231.1"/>
    <property type="match status" value="1"/>
</dbReference>
<keyword evidence="3" id="KW-0520">NAD</keyword>
<gene>
    <name evidence="5" type="ORF">CQW44_08625</name>
</gene>
<dbReference type="InterPro" id="IPR002347">
    <property type="entry name" value="SDR_fam"/>
</dbReference>
<comment type="similarity">
    <text evidence="1">Belongs to the short-chain dehydrogenases/reductases (SDR) family.</text>
</comment>
<proteinExistence type="inferred from homology"/>
<dbReference type="SMART" id="SM00822">
    <property type="entry name" value="PKS_KR"/>
    <property type="match status" value="1"/>
</dbReference>
<dbReference type="InterPro" id="IPR020904">
    <property type="entry name" value="Sc_DH/Rdtase_CS"/>
</dbReference>
<name>A0A3R8S463_9ACTN</name>
<evidence type="ECO:0000313" key="5">
    <source>
        <dbReference type="EMBL" id="RRQ88055.1"/>
    </source>
</evidence>
<evidence type="ECO:0000256" key="1">
    <source>
        <dbReference type="ARBA" id="ARBA00006484"/>
    </source>
</evidence>
<dbReference type="AlphaFoldDB" id="A0A3R8S463"/>
<dbReference type="SUPFAM" id="SSF51735">
    <property type="entry name" value="NAD(P)-binding Rossmann-fold domains"/>
    <property type="match status" value="1"/>
</dbReference>